<evidence type="ECO:0000256" key="4">
    <source>
        <dbReference type="ARBA" id="ARBA00022801"/>
    </source>
</evidence>
<keyword evidence="2" id="KW-0645">Protease</keyword>
<keyword evidence="5" id="KW-0325">Glycoprotein</keyword>
<feature type="chain" id="PRO_5043629323" description="Dipeptidyl peptidase 2" evidence="7">
    <location>
        <begin position="24"/>
        <end position="501"/>
    </location>
</feature>
<dbReference type="AlphaFoldDB" id="A0AAV2TEG8"/>
<dbReference type="GO" id="GO:0070008">
    <property type="term" value="F:serine-type exopeptidase activity"/>
    <property type="evidence" value="ECO:0007669"/>
    <property type="project" value="InterPro"/>
</dbReference>
<dbReference type="SUPFAM" id="SSF53474">
    <property type="entry name" value="alpha/beta-Hydrolases"/>
    <property type="match status" value="1"/>
</dbReference>
<evidence type="ECO:0000256" key="3">
    <source>
        <dbReference type="ARBA" id="ARBA00022729"/>
    </source>
</evidence>
<gene>
    <name evidence="8" type="ORF">CDAUBV1_LOCUS7851</name>
</gene>
<organism evidence="8 9">
    <name type="scientific">Calicophoron daubneyi</name>
    <name type="common">Rumen fluke</name>
    <name type="synonym">Paramphistomum daubneyi</name>
    <dbReference type="NCBI Taxonomy" id="300641"/>
    <lineage>
        <taxon>Eukaryota</taxon>
        <taxon>Metazoa</taxon>
        <taxon>Spiralia</taxon>
        <taxon>Lophotrochozoa</taxon>
        <taxon>Platyhelminthes</taxon>
        <taxon>Trematoda</taxon>
        <taxon>Digenea</taxon>
        <taxon>Plagiorchiida</taxon>
        <taxon>Pronocephalata</taxon>
        <taxon>Paramphistomoidea</taxon>
        <taxon>Paramphistomidae</taxon>
        <taxon>Calicophoron</taxon>
    </lineage>
</organism>
<evidence type="ECO:0000256" key="7">
    <source>
        <dbReference type="SAM" id="SignalP"/>
    </source>
</evidence>
<comment type="similarity">
    <text evidence="1">Belongs to the peptidase S28 family.</text>
</comment>
<keyword evidence="6" id="KW-1133">Transmembrane helix</keyword>
<keyword evidence="4" id="KW-0378">Hydrolase</keyword>
<evidence type="ECO:0000256" key="1">
    <source>
        <dbReference type="ARBA" id="ARBA00011079"/>
    </source>
</evidence>
<evidence type="ECO:0000313" key="8">
    <source>
        <dbReference type="EMBL" id="CAL5134474.1"/>
    </source>
</evidence>
<dbReference type="Pfam" id="PF05577">
    <property type="entry name" value="Peptidase_S28"/>
    <property type="match status" value="1"/>
</dbReference>
<evidence type="ECO:0000256" key="5">
    <source>
        <dbReference type="ARBA" id="ARBA00023180"/>
    </source>
</evidence>
<reference evidence="8" key="1">
    <citation type="submission" date="2024-06" db="EMBL/GenBank/DDBJ databases">
        <authorList>
            <person name="Liu X."/>
            <person name="Lenzi L."/>
            <person name="Haldenby T S."/>
            <person name="Uol C."/>
        </authorList>
    </citation>
    <scope>NUCLEOTIDE SEQUENCE</scope>
</reference>
<protein>
    <recommendedName>
        <fullName evidence="10">Dipeptidyl peptidase 2</fullName>
    </recommendedName>
</protein>
<feature type="signal peptide" evidence="7">
    <location>
        <begin position="1"/>
        <end position="23"/>
    </location>
</feature>
<dbReference type="InterPro" id="IPR029058">
    <property type="entry name" value="AB_hydrolase_fold"/>
</dbReference>
<accession>A0AAV2TEG8</accession>
<dbReference type="GO" id="GO:0006508">
    <property type="term" value="P:proteolysis"/>
    <property type="evidence" value="ECO:0007669"/>
    <property type="project" value="UniProtKB-KW"/>
</dbReference>
<comment type="caution">
    <text evidence="8">The sequence shown here is derived from an EMBL/GenBank/DDBJ whole genome shotgun (WGS) entry which is preliminary data.</text>
</comment>
<keyword evidence="6" id="KW-0812">Transmembrane</keyword>
<evidence type="ECO:0000256" key="6">
    <source>
        <dbReference type="SAM" id="Phobius"/>
    </source>
</evidence>
<dbReference type="InterPro" id="IPR008758">
    <property type="entry name" value="Peptidase_S28"/>
</dbReference>
<dbReference type="Gene3D" id="3.40.50.1820">
    <property type="entry name" value="alpha/beta hydrolase"/>
    <property type="match status" value="1"/>
</dbReference>
<dbReference type="EMBL" id="CAXLJL010000201">
    <property type="protein sequence ID" value="CAL5134474.1"/>
    <property type="molecule type" value="Genomic_DNA"/>
</dbReference>
<keyword evidence="6" id="KW-0472">Membrane</keyword>
<dbReference type="Gene3D" id="1.20.120.980">
    <property type="entry name" value="Serine carboxypeptidase S28, SKS domain"/>
    <property type="match status" value="1"/>
</dbReference>
<dbReference type="GO" id="GO:0008239">
    <property type="term" value="F:dipeptidyl-peptidase activity"/>
    <property type="evidence" value="ECO:0007669"/>
    <property type="project" value="TreeGrafter"/>
</dbReference>
<keyword evidence="3 7" id="KW-0732">Signal</keyword>
<dbReference type="PANTHER" id="PTHR11010:SF107">
    <property type="entry name" value="DIPEPTIDYL PEPTIDASE 2"/>
    <property type="match status" value="1"/>
</dbReference>
<name>A0AAV2TEG8_CALDB</name>
<evidence type="ECO:0000313" key="9">
    <source>
        <dbReference type="Proteomes" id="UP001497525"/>
    </source>
</evidence>
<dbReference type="PANTHER" id="PTHR11010">
    <property type="entry name" value="PROTEASE S28 PRO-X CARBOXYPEPTIDASE-RELATED"/>
    <property type="match status" value="1"/>
</dbReference>
<evidence type="ECO:0000256" key="2">
    <source>
        <dbReference type="ARBA" id="ARBA00022670"/>
    </source>
</evidence>
<proteinExistence type="inferred from homology"/>
<dbReference type="GO" id="GO:0031982">
    <property type="term" value="C:vesicle"/>
    <property type="evidence" value="ECO:0007669"/>
    <property type="project" value="TreeGrafter"/>
</dbReference>
<evidence type="ECO:0008006" key="10">
    <source>
        <dbReference type="Google" id="ProtNLM"/>
    </source>
</evidence>
<feature type="transmembrane region" description="Helical" evidence="6">
    <location>
        <begin position="477"/>
        <end position="500"/>
    </location>
</feature>
<dbReference type="Proteomes" id="UP001497525">
    <property type="component" value="Unassembled WGS sequence"/>
</dbReference>
<dbReference type="InterPro" id="IPR042269">
    <property type="entry name" value="Ser_carbopepase_S28_SKS"/>
</dbReference>
<sequence>MMSVSPLFSALISLFYGTQFCLTETLIPWPPKQDFIAQPVDHFNFPPNAQLFNLRYLYEEKWYKPGGPVLFYCGNEARVESYWNNTGYMFEQAVELNGLIVFAEHRYYGESLPFSKSFIQPYIQYLSVEQALADFAYLVVELRERFKLKNAPVIAYGGSYGGMLAAYMRVKYPHLIAGAIASSAPMHWVAGFGRFHEFFEIVTRDFKTAKTGCSDRIKRAYTQLEALASRDLKSLSKTLNLCDEMKGRSEFDWMLKWSRNAFVMMTMLDYPTEVSFMERLPANPVNVSCDRAMAAPDDISALLQAIGVLYNNSGTGQCFDYKRQYIECADITGCGLGDSSLAWDFQCCTEMNLFDESRATDDDMFPSLPFTRVQLIEYCKKTWNVTPAFHQLATYYGPDVWKSATNILFVNGDLDPWMGGGILEDQSPTVRSLVVHGGAHHLDLRASDPNDPPSVRDVRRKETEMILEILRNHDNRLLPLAFCQLSILCAGFLIYLQFLLH</sequence>